<feature type="repeat" description="ANK" evidence="1">
    <location>
        <begin position="57"/>
        <end position="89"/>
    </location>
</feature>
<dbReference type="AlphaFoldDB" id="A0A6B2L5M9"/>
<dbReference type="InterPro" id="IPR036770">
    <property type="entry name" value="Ankyrin_rpt-contain_sf"/>
</dbReference>
<protein>
    <recommendedName>
        <fullName evidence="2">Calcineurin-like phosphoesterase domain-containing protein</fullName>
    </recommendedName>
</protein>
<dbReference type="Pfam" id="PF12796">
    <property type="entry name" value="Ank_2"/>
    <property type="match status" value="1"/>
</dbReference>
<dbReference type="PANTHER" id="PTHR37844:SF2">
    <property type="entry name" value="SER_THR PROTEIN PHOSPHATASE SUPERFAMILY (AFU_ORTHOLOGUE AFUA_1G14840)"/>
    <property type="match status" value="1"/>
</dbReference>
<dbReference type="SUPFAM" id="SSF48403">
    <property type="entry name" value="Ankyrin repeat"/>
    <property type="match status" value="1"/>
</dbReference>
<dbReference type="InterPro" id="IPR004843">
    <property type="entry name" value="Calcineurin-like_PHP"/>
</dbReference>
<name>A0A6B2L5M9_9EUKA</name>
<evidence type="ECO:0000259" key="2">
    <source>
        <dbReference type="Pfam" id="PF00149"/>
    </source>
</evidence>
<dbReference type="Pfam" id="PF00149">
    <property type="entry name" value="Metallophos"/>
    <property type="match status" value="1"/>
</dbReference>
<dbReference type="Pfam" id="PF00023">
    <property type="entry name" value="Ank"/>
    <property type="match status" value="1"/>
</dbReference>
<sequence length="406" mass="45560">MGRVKQLVESGELKVGAIVDGEYGETALHYGAYWGHERIVLYLLSARADVNAVGTVSTATPLHSAAAGGHAGVCSILLNFRANVNQFTSTGWTPLHSAALRSFDHVCYLLEQAGANKDLITKERHAYKDLLRIPQHKPPTTNTNQLLVQGKLHIQVASDIHIEFYPDFESTKSIIKPSAPVLALCGDIGSPLLPNYEQFLLYQADKFKLVLVLTGNHEYYNMPNQRATMSEIDKSIEAICKKRGNIHFMNKKKIEIEGYDILGCTLWGVIPKSERQKMVNVLNDFNLIYVDKTTRFSPDHFNDVFEDSLSWLTKEIKKSTAAKRKIVVLTHHTPTFDAPGTGYGWASDLNFLFALNGNTNLLLWCFGHTHANMDKVIRGTRVLSNQKGYTNEQTYKSFKSDHYVEI</sequence>
<dbReference type="PROSITE" id="PS50088">
    <property type="entry name" value="ANK_REPEAT"/>
    <property type="match status" value="3"/>
</dbReference>
<keyword evidence="1" id="KW-0040">ANK repeat</keyword>
<dbReference type="EMBL" id="GIBP01003307">
    <property type="protein sequence ID" value="NDV32276.1"/>
    <property type="molecule type" value="Transcribed_RNA"/>
</dbReference>
<evidence type="ECO:0000313" key="3">
    <source>
        <dbReference type="EMBL" id="NDV32276.1"/>
    </source>
</evidence>
<dbReference type="Gene3D" id="1.25.40.20">
    <property type="entry name" value="Ankyrin repeat-containing domain"/>
    <property type="match status" value="1"/>
</dbReference>
<feature type="domain" description="Calcineurin-like phosphoesterase" evidence="2">
    <location>
        <begin position="154"/>
        <end position="371"/>
    </location>
</feature>
<feature type="repeat" description="ANK" evidence="1">
    <location>
        <begin position="90"/>
        <end position="122"/>
    </location>
</feature>
<dbReference type="SUPFAM" id="SSF56300">
    <property type="entry name" value="Metallo-dependent phosphatases"/>
    <property type="match status" value="1"/>
</dbReference>
<accession>A0A6B2L5M9</accession>
<evidence type="ECO:0000256" key="1">
    <source>
        <dbReference type="PROSITE-ProRule" id="PRU00023"/>
    </source>
</evidence>
<organism evidence="3">
    <name type="scientific">Arcella intermedia</name>
    <dbReference type="NCBI Taxonomy" id="1963864"/>
    <lineage>
        <taxon>Eukaryota</taxon>
        <taxon>Amoebozoa</taxon>
        <taxon>Tubulinea</taxon>
        <taxon>Elardia</taxon>
        <taxon>Arcellinida</taxon>
        <taxon>Sphaerothecina</taxon>
        <taxon>Arcellidae</taxon>
        <taxon>Arcella</taxon>
    </lineage>
</organism>
<dbReference type="PANTHER" id="PTHR37844">
    <property type="entry name" value="SER/THR PROTEIN PHOSPHATASE SUPERFAMILY (AFU_ORTHOLOGUE AFUA_1G14840)"/>
    <property type="match status" value="1"/>
</dbReference>
<reference evidence="3" key="1">
    <citation type="journal article" date="2020" name="J. Eukaryot. Microbiol.">
        <title>De novo Sequencing, Assembly and Annotation of the Transcriptome for the Free-Living Testate Amoeba Arcella intermedia.</title>
        <authorList>
            <person name="Ribeiro G.M."/>
            <person name="Porfirio-Sousa A.L."/>
            <person name="Maurer-Alcala X.X."/>
            <person name="Katz L.A."/>
            <person name="Lahr D.J.G."/>
        </authorList>
    </citation>
    <scope>NUCLEOTIDE SEQUENCE</scope>
</reference>
<dbReference type="Gene3D" id="3.60.21.10">
    <property type="match status" value="1"/>
</dbReference>
<dbReference type="PROSITE" id="PS50297">
    <property type="entry name" value="ANK_REP_REGION"/>
    <property type="match status" value="2"/>
</dbReference>
<proteinExistence type="predicted"/>
<dbReference type="GO" id="GO:0016787">
    <property type="term" value="F:hydrolase activity"/>
    <property type="evidence" value="ECO:0007669"/>
    <property type="project" value="InterPro"/>
</dbReference>
<dbReference type="SMART" id="SM00248">
    <property type="entry name" value="ANK"/>
    <property type="match status" value="3"/>
</dbReference>
<dbReference type="InterPro" id="IPR029052">
    <property type="entry name" value="Metallo-depent_PP-like"/>
</dbReference>
<dbReference type="InterPro" id="IPR002110">
    <property type="entry name" value="Ankyrin_rpt"/>
</dbReference>
<feature type="repeat" description="ANK" evidence="1">
    <location>
        <begin position="23"/>
        <end position="55"/>
    </location>
</feature>